<evidence type="ECO:0000313" key="3">
    <source>
        <dbReference type="Proteomes" id="UP000193719"/>
    </source>
</evidence>
<reference evidence="2 3" key="1">
    <citation type="submission" date="2016-08" db="EMBL/GenBank/DDBJ databases">
        <title>Genomes of anaerobic fungi encode conserved fungal cellulosomes for biomass hydrolysis.</title>
        <authorList>
            <consortium name="DOE Joint Genome Institute"/>
            <person name="Haitjema C.H."/>
            <person name="Gilmore S.P."/>
            <person name="Henske J.K."/>
            <person name="Solomon K.V."/>
            <person name="De Groot R."/>
            <person name="Kuo A."/>
            <person name="Mondo S.J."/>
            <person name="Salamov A.A."/>
            <person name="Labutti K."/>
            <person name="Zhao Z."/>
            <person name="Chiniquy J."/>
            <person name="Barry K."/>
            <person name="Brewer H.M."/>
            <person name="Purvine S.O."/>
            <person name="Wright A.T."/>
            <person name="Boxma B."/>
            <person name="Van Alen T."/>
            <person name="Hackstein J.H."/>
            <person name="Baker S.E."/>
            <person name="Grigoriev I.V."/>
            <person name="O'Malley M.A."/>
        </authorList>
    </citation>
    <scope>NUCLEOTIDE SEQUENCE [LARGE SCALE GENOMIC DNA]</scope>
    <source>
        <strain evidence="3">finn</strain>
    </source>
</reference>
<evidence type="ECO:0008006" key="4">
    <source>
        <dbReference type="Google" id="ProtNLM"/>
    </source>
</evidence>
<proteinExistence type="predicted"/>
<comment type="caution">
    <text evidence="2">The sequence shown here is derived from an EMBL/GenBank/DDBJ whole genome shotgun (WGS) entry which is preliminary data.</text>
</comment>
<feature type="chain" id="PRO_5012417727" description="Apple domain-containing protein" evidence="1">
    <location>
        <begin position="25"/>
        <end position="156"/>
    </location>
</feature>
<keyword evidence="3" id="KW-1185">Reference proteome</keyword>
<organism evidence="2 3">
    <name type="scientific">Piromyces finnis</name>
    <dbReference type="NCBI Taxonomy" id="1754191"/>
    <lineage>
        <taxon>Eukaryota</taxon>
        <taxon>Fungi</taxon>
        <taxon>Fungi incertae sedis</taxon>
        <taxon>Chytridiomycota</taxon>
        <taxon>Chytridiomycota incertae sedis</taxon>
        <taxon>Neocallimastigomycetes</taxon>
        <taxon>Neocallimastigales</taxon>
        <taxon>Neocallimastigaceae</taxon>
        <taxon>Piromyces</taxon>
    </lineage>
</organism>
<dbReference type="AlphaFoldDB" id="A0A1Y1VKI2"/>
<dbReference type="OrthoDB" id="2139769at2759"/>
<dbReference type="Proteomes" id="UP000193719">
    <property type="component" value="Unassembled WGS sequence"/>
</dbReference>
<evidence type="ECO:0000313" key="2">
    <source>
        <dbReference type="EMBL" id="ORX58592.1"/>
    </source>
</evidence>
<protein>
    <recommendedName>
        <fullName evidence="4">Apple domain-containing protein</fullName>
    </recommendedName>
</protein>
<evidence type="ECO:0000256" key="1">
    <source>
        <dbReference type="SAM" id="SignalP"/>
    </source>
</evidence>
<keyword evidence="1" id="KW-0732">Signal</keyword>
<gene>
    <name evidence="2" type="ORF">BCR36DRAFT_318165</name>
</gene>
<feature type="signal peptide" evidence="1">
    <location>
        <begin position="1"/>
        <end position="24"/>
    </location>
</feature>
<sequence>MKIIDILNRKSVFIILLLIKIASGNSNILPVCKTCIITAEENSELKFNLGWENEQSCIIDNELCKDFIDKKFCIGFTIEFKYMGTYYGKEYNKTCIVDPIIDKYPICKGCSVILEERKYSWSFEDDKMCLLDLYKCKPNIGSDKRSYPYYIFVKYY</sequence>
<accession>A0A1Y1VKI2</accession>
<name>A0A1Y1VKI2_9FUNG</name>
<reference evidence="2 3" key="2">
    <citation type="submission" date="2016-08" db="EMBL/GenBank/DDBJ databases">
        <title>Pervasive Adenine N6-methylation of Active Genes in Fungi.</title>
        <authorList>
            <consortium name="DOE Joint Genome Institute"/>
            <person name="Mondo S.J."/>
            <person name="Dannebaum R.O."/>
            <person name="Kuo R.C."/>
            <person name="Labutti K."/>
            <person name="Haridas S."/>
            <person name="Kuo A."/>
            <person name="Salamov A."/>
            <person name="Ahrendt S.R."/>
            <person name="Lipzen A."/>
            <person name="Sullivan W."/>
            <person name="Andreopoulos W.B."/>
            <person name="Clum A."/>
            <person name="Lindquist E."/>
            <person name="Daum C."/>
            <person name="Ramamoorthy G.K."/>
            <person name="Gryganskyi A."/>
            <person name="Culley D."/>
            <person name="Magnuson J.K."/>
            <person name="James T.Y."/>
            <person name="O'Malley M.A."/>
            <person name="Stajich J.E."/>
            <person name="Spatafora J.W."/>
            <person name="Visel A."/>
            <person name="Grigoriev I.V."/>
        </authorList>
    </citation>
    <scope>NUCLEOTIDE SEQUENCE [LARGE SCALE GENOMIC DNA]</scope>
    <source>
        <strain evidence="3">finn</strain>
    </source>
</reference>
<dbReference type="EMBL" id="MCFH01000004">
    <property type="protein sequence ID" value="ORX58592.1"/>
    <property type="molecule type" value="Genomic_DNA"/>
</dbReference>